<dbReference type="PANTHER" id="PTHR15191:SF3">
    <property type="entry name" value="PITUITARY TUMOR-TRANSFORMING GENE PROTEIN-BINDING FACTOR"/>
    <property type="match status" value="1"/>
</dbReference>
<dbReference type="EMBL" id="JO841344">
    <property type="protein sequence ID" value="AEO32961.1"/>
    <property type="molecule type" value="mRNA"/>
</dbReference>
<proteinExistence type="evidence at transcript level"/>
<sequence>GRCSIYVVLPGGVSPARGFTVVCETWCAKVNWKRSPVNASSNRRDLRGSSQTSLGLLQSLTMNSMQCAAYFVALACCVVPVVFTSDPALAETTRPVPANVTRTLVPTTQAPTTTISPQTACAQKTNTSCSECLGAGTGCYYCSTSRRCGFYPYKRLIPSHDECAYFSEVYWGVCFISLQGSVIAISVVVGTLLLALVVCCCCCCRKRQNNKWLRDMARMEEERRQRQERSDERRAERKSRTDDIRRKYGLVRDETPPYTRFDH</sequence>
<feature type="transmembrane region" description="Helical" evidence="2">
    <location>
        <begin position="182"/>
        <end position="204"/>
    </location>
</feature>
<name>G3MHJ3_AMBMU</name>
<dbReference type="GO" id="GO:0005634">
    <property type="term" value="C:nucleus"/>
    <property type="evidence" value="ECO:0007669"/>
    <property type="project" value="TreeGrafter"/>
</dbReference>
<keyword evidence="2" id="KW-0812">Transmembrane</keyword>
<feature type="region of interest" description="Disordered" evidence="1">
    <location>
        <begin position="221"/>
        <end position="244"/>
    </location>
</feature>
<accession>G3MHJ3</accession>
<dbReference type="AlphaFoldDB" id="G3MHJ3"/>
<organism evidence="3">
    <name type="scientific">Amblyomma maculatum</name>
    <name type="common">Gulf Coast tick</name>
    <dbReference type="NCBI Taxonomy" id="34609"/>
    <lineage>
        <taxon>Eukaryota</taxon>
        <taxon>Metazoa</taxon>
        <taxon>Ecdysozoa</taxon>
        <taxon>Arthropoda</taxon>
        <taxon>Chelicerata</taxon>
        <taxon>Arachnida</taxon>
        <taxon>Acari</taxon>
        <taxon>Parasitiformes</taxon>
        <taxon>Ixodida</taxon>
        <taxon>Ixodoidea</taxon>
        <taxon>Ixodidae</taxon>
        <taxon>Amblyomminae</taxon>
        <taxon>Amblyomma</taxon>
    </lineage>
</organism>
<dbReference type="PANTHER" id="PTHR15191">
    <property type="entry name" value="PROTEIN CBG20567"/>
    <property type="match status" value="1"/>
</dbReference>
<keyword evidence="2" id="KW-1133">Transmembrane helix</keyword>
<reference evidence="3" key="1">
    <citation type="journal article" date="2011" name="PLoS ONE">
        <title>A deep insight into the sialotranscriptome of the gulf coast tick, Amblyomma maculatum.</title>
        <authorList>
            <person name="Karim S."/>
            <person name="Singh P."/>
            <person name="Ribeiro J.M."/>
        </authorList>
    </citation>
    <scope>NUCLEOTIDE SEQUENCE</scope>
    <source>
        <tissue evidence="3">Salivary gland</tissue>
    </source>
</reference>
<dbReference type="InterPro" id="IPR052304">
    <property type="entry name" value="PTTG1IP"/>
</dbReference>
<dbReference type="GO" id="GO:0006606">
    <property type="term" value="P:protein import into nucleus"/>
    <property type="evidence" value="ECO:0007669"/>
    <property type="project" value="TreeGrafter"/>
</dbReference>
<keyword evidence="2" id="KW-0472">Membrane</keyword>
<evidence type="ECO:0008006" key="4">
    <source>
        <dbReference type="Google" id="ProtNLM"/>
    </source>
</evidence>
<evidence type="ECO:0000313" key="3">
    <source>
        <dbReference type="EMBL" id="AEO32961.1"/>
    </source>
</evidence>
<protein>
    <recommendedName>
        <fullName evidence="4">PSI domain-containing protein</fullName>
    </recommendedName>
</protein>
<dbReference type="GO" id="GO:0005737">
    <property type="term" value="C:cytoplasm"/>
    <property type="evidence" value="ECO:0007669"/>
    <property type="project" value="TreeGrafter"/>
</dbReference>
<feature type="non-terminal residue" evidence="3">
    <location>
        <position position="1"/>
    </location>
</feature>
<evidence type="ECO:0000256" key="2">
    <source>
        <dbReference type="SAM" id="Phobius"/>
    </source>
</evidence>
<evidence type="ECO:0000256" key="1">
    <source>
        <dbReference type="SAM" id="MobiDB-lite"/>
    </source>
</evidence>